<dbReference type="RefSeq" id="WP_204426705.1">
    <property type="nucleotide sequence ID" value="NZ_ARXL01000003.1"/>
</dbReference>
<dbReference type="CDD" id="cd03454">
    <property type="entry name" value="YdeM"/>
    <property type="match status" value="1"/>
</dbReference>
<protein>
    <submittedName>
        <fullName evidence="2">MaoC family dehydratase</fullName>
    </submittedName>
</protein>
<name>A0A9Q3UKE0_9GAMM</name>
<evidence type="ECO:0000259" key="1">
    <source>
        <dbReference type="Pfam" id="PF01575"/>
    </source>
</evidence>
<evidence type="ECO:0000313" key="2">
    <source>
        <dbReference type="EMBL" id="MCC4307448.1"/>
    </source>
</evidence>
<gene>
    <name evidence="2" type="ORF">LL252_02595</name>
</gene>
<dbReference type="Proteomes" id="UP001108027">
    <property type="component" value="Unassembled WGS sequence"/>
</dbReference>
<accession>A0A9Q3UKE0</accession>
<proteinExistence type="predicted"/>
<organism evidence="2 3">
    <name type="scientific">Alloalcanivorax marinus</name>
    <dbReference type="NCBI Taxonomy" id="1177169"/>
    <lineage>
        <taxon>Bacteria</taxon>
        <taxon>Pseudomonadati</taxon>
        <taxon>Pseudomonadota</taxon>
        <taxon>Gammaproteobacteria</taxon>
        <taxon>Oceanospirillales</taxon>
        <taxon>Alcanivoracaceae</taxon>
        <taxon>Alloalcanivorax</taxon>
    </lineage>
</organism>
<dbReference type="AlphaFoldDB" id="A0A9Q3UKE0"/>
<dbReference type="Gene3D" id="3.10.129.10">
    <property type="entry name" value="Hotdog Thioesterase"/>
    <property type="match status" value="1"/>
</dbReference>
<evidence type="ECO:0000313" key="3">
    <source>
        <dbReference type="Proteomes" id="UP001108027"/>
    </source>
</evidence>
<dbReference type="InterPro" id="IPR029069">
    <property type="entry name" value="HotDog_dom_sf"/>
</dbReference>
<sequence length="158" mass="17509">MAVTTFAVPQSDRYFEDYPEGAVYEFGPIEVEEEEVLSFARRFDPQAMHIDPEAAAAGPFGGLIASGWHTLSLMMRLMVDHYVSKVAGLASPGVDEVRWLRPVRPGDRLTLRATVLEARPSRSKADRGVIFALMESINQDGEVVASFKGMNLIRKRPA</sequence>
<dbReference type="SUPFAM" id="SSF54637">
    <property type="entry name" value="Thioesterase/thiol ester dehydrase-isomerase"/>
    <property type="match status" value="1"/>
</dbReference>
<dbReference type="EMBL" id="JAJGNA010000002">
    <property type="protein sequence ID" value="MCC4307448.1"/>
    <property type="molecule type" value="Genomic_DNA"/>
</dbReference>
<dbReference type="InterPro" id="IPR052342">
    <property type="entry name" value="MCH/BMMD"/>
</dbReference>
<reference evidence="2" key="1">
    <citation type="submission" date="2021-10" db="EMBL/GenBank/DDBJ databases">
        <title>The diversity and Nitrogen Metabolism of Culturable Nitrate-Utilizing Bacteria Within the Oxygen Minimum Zone of the Changjiang (Yangtze River)Estuary.</title>
        <authorList>
            <person name="Zhang D."/>
            <person name="Zheng J."/>
            <person name="Liu S."/>
            <person name="He W."/>
        </authorList>
    </citation>
    <scope>NUCLEOTIDE SEQUENCE</scope>
    <source>
        <strain evidence="2">FXH-223</strain>
    </source>
</reference>
<dbReference type="InterPro" id="IPR002539">
    <property type="entry name" value="MaoC-like_dom"/>
</dbReference>
<dbReference type="Pfam" id="PF01575">
    <property type="entry name" value="MaoC_dehydratas"/>
    <property type="match status" value="1"/>
</dbReference>
<feature type="domain" description="MaoC-like" evidence="1">
    <location>
        <begin position="22"/>
        <end position="122"/>
    </location>
</feature>
<dbReference type="PANTHER" id="PTHR43664">
    <property type="entry name" value="MONOAMINE OXIDASE-RELATED"/>
    <property type="match status" value="1"/>
</dbReference>
<comment type="caution">
    <text evidence="2">The sequence shown here is derived from an EMBL/GenBank/DDBJ whole genome shotgun (WGS) entry which is preliminary data.</text>
</comment>
<keyword evidence="3" id="KW-1185">Reference proteome</keyword>
<dbReference type="PANTHER" id="PTHR43664:SF1">
    <property type="entry name" value="BETA-METHYLMALYL-COA DEHYDRATASE"/>
    <property type="match status" value="1"/>
</dbReference>